<dbReference type="PRINTS" id="PR00111">
    <property type="entry name" value="ABHYDROLASE"/>
</dbReference>
<keyword evidence="2" id="KW-0378">Hydrolase</keyword>
<dbReference type="InterPro" id="IPR029058">
    <property type="entry name" value="AB_hydrolase_fold"/>
</dbReference>
<evidence type="ECO:0000313" key="3">
    <source>
        <dbReference type="Proteomes" id="UP000683310"/>
    </source>
</evidence>
<evidence type="ECO:0000313" key="2">
    <source>
        <dbReference type="EMBL" id="QVI23727.1"/>
    </source>
</evidence>
<keyword evidence="3" id="KW-1185">Reference proteome</keyword>
<name>A0ABX8CVU5_9NOCA</name>
<dbReference type="PRINTS" id="PR00412">
    <property type="entry name" value="EPOXHYDRLASE"/>
</dbReference>
<organism evidence="2 3">
    <name type="scientific">Nocardia tengchongensis</name>
    <dbReference type="NCBI Taxonomy" id="2055889"/>
    <lineage>
        <taxon>Bacteria</taxon>
        <taxon>Bacillati</taxon>
        <taxon>Actinomycetota</taxon>
        <taxon>Actinomycetes</taxon>
        <taxon>Mycobacteriales</taxon>
        <taxon>Nocardiaceae</taxon>
        <taxon>Nocardia</taxon>
    </lineage>
</organism>
<dbReference type="PANTHER" id="PTHR43798">
    <property type="entry name" value="MONOACYLGLYCEROL LIPASE"/>
    <property type="match status" value="1"/>
</dbReference>
<dbReference type="SUPFAM" id="SSF53474">
    <property type="entry name" value="alpha/beta-Hydrolases"/>
    <property type="match status" value="1"/>
</dbReference>
<reference evidence="2 3" key="1">
    <citation type="submission" date="2021-04" db="EMBL/GenBank/DDBJ databases">
        <title>Nocardia tengchongensis.</title>
        <authorList>
            <person name="Zhuang k."/>
            <person name="Ran Y."/>
            <person name="Li W."/>
        </authorList>
    </citation>
    <scope>NUCLEOTIDE SEQUENCE [LARGE SCALE GENOMIC DNA]</scope>
    <source>
        <strain evidence="2 3">CFH S0057</strain>
    </source>
</reference>
<proteinExistence type="predicted"/>
<protein>
    <submittedName>
        <fullName evidence="2">Alpha/beta hydrolase</fullName>
    </submittedName>
</protein>
<dbReference type="EMBL" id="CP074371">
    <property type="protein sequence ID" value="QVI23727.1"/>
    <property type="molecule type" value="Genomic_DNA"/>
</dbReference>
<dbReference type="Pfam" id="PF12697">
    <property type="entry name" value="Abhydrolase_6"/>
    <property type="match status" value="1"/>
</dbReference>
<dbReference type="InterPro" id="IPR000639">
    <property type="entry name" value="Epox_hydrolase-like"/>
</dbReference>
<evidence type="ECO:0000259" key="1">
    <source>
        <dbReference type="Pfam" id="PF12697"/>
    </source>
</evidence>
<gene>
    <name evidence="2" type="ORF">KHQ06_13370</name>
</gene>
<feature type="domain" description="AB hydrolase-1" evidence="1">
    <location>
        <begin position="20"/>
        <end position="255"/>
    </location>
</feature>
<dbReference type="Gene3D" id="3.40.50.1820">
    <property type="entry name" value="alpha/beta hydrolase"/>
    <property type="match status" value="1"/>
</dbReference>
<dbReference type="GO" id="GO:0016787">
    <property type="term" value="F:hydrolase activity"/>
    <property type="evidence" value="ECO:0007669"/>
    <property type="project" value="UniProtKB-KW"/>
</dbReference>
<accession>A0ABX8CVU5</accession>
<sequence length="261" mass="28295">MGGVVELHTHRFGPPTGPVVLALHGLTGHGRRWQILADDHLPDVRIIAPDLRGHGRSPGVPPWDFETLVDDLAALLECETSEPVVVVGHSFGGAIGVHLARRRPELVRGLVLLDPALGLDPDRMLSIASSTLTSPDYADVEQARFDKLETAWGELDPAVLEAELAEHLVPTADGRVGWRVTMPAIIAFWGEIARDFVLPPATLPTVLVQAMKVDPPLVSPAFRAALTEHLGDRLTVLEFDCDHMVPQARPARTAELVRGLL</sequence>
<dbReference type="PANTHER" id="PTHR43798:SF33">
    <property type="entry name" value="HYDROLASE, PUTATIVE (AFU_ORTHOLOGUE AFUA_2G14860)-RELATED"/>
    <property type="match status" value="1"/>
</dbReference>
<dbReference type="Proteomes" id="UP000683310">
    <property type="component" value="Chromosome"/>
</dbReference>
<dbReference type="InterPro" id="IPR050266">
    <property type="entry name" value="AB_hydrolase_sf"/>
</dbReference>
<dbReference type="InterPro" id="IPR000073">
    <property type="entry name" value="AB_hydrolase_1"/>
</dbReference>